<proteinExistence type="predicted"/>
<organism evidence="2 3">
    <name type="scientific">Corynebacterium ulcerans FRC58</name>
    <dbReference type="NCBI Taxonomy" id="1408268"/>
    <lineage>
        <taxon>Bacteria</taxon>
        <taxon>Bacillati</taxon>
        <taxon>Actinomycetota</taxon>
        <taxon>Actinomycetes</taxon>
        <taxon>Mycobacteriales</taxon>
        <taxon>Corynebacteriaceae</taxon>
        <taxon>Corynebacterium</taxon>
    </lineage>
</organism>
<keyword evidence="3" id="KW-1185">Reference proteome</keyword>
<gene>
    <name evidence="2" type="ORF">CulFRC58_1683</name>
</gene>
<feature type="region of interest" description="Disordered" evidence="1">
    <location>
        <begin position="73"/>
        <end position="103"/>
    </location>
</feature>
<dbReference type="Proteomes" id="UP000036185">
    <property type="component" value="Chromosome"/>
</dbReference>
<evidence type="ECO:0000313" key="2">
    <source>
        <dbReference type="EMBL" id="AKN77537.1"/>
    </source>
</evidence>
<reference evidence="2 3" key="1">
    <citation type="journal article" date="2014" name="Int. J. Syst. Evol. Microbiol.">
        <title>Draft Genome Sequence of Corynebacterium ulcerans FRC58, Isolated from the Bronchitic Aspiration of a Patient in France.</title>
        <authorList>
            <person name="Silva Ado S."/>
            <person name="Barauna R.A."/>
            <person name="de Sa P.C."/>
            <person name="das Gracas D.A."/>
            <person name="Carneiro A.R."/>
            <person name="Thouvenin M."/>
            <person name="Azevedo V."/>
            <person name="Badell E."/>
            <person name="Guiso N."/>
            <person name="da Silva A.L."/>
            <person name="Ramos R.T."/>
        </authorList>
    </citation>
    <scope>NUCLEOTIDE SEQUENCE [LARGE SCALE GENOMIC DNA]</scope>
    <source>
        <strain evidence="2 3">FRC58</strain>
    </source>
</reference>
<evidence type="ECO:0000256" key="1">
    <source>
        <dbReference type="SAM" id="MobiDB-lite"/>
    </source>
</evidence>
<name>A0ABN4GXV5_CORUL</name>
<dbReference type="EMBL" id="CP011913">
    <property type="protein sequence ID" value="AKN77537.1"/>
    <property type="molecule type" value="Genomic_DNA"/>
</dbReference>
<accession>A0ABN4GXV5</accession>
<protein>
    <submittedName>
        <fullName evidence="2">Uncharacterized protein</fullName>
    </submittedName>
</protein>
<dbReference type="RefSeq" id="WP_029974407.1">
    <property type="nucleotide sequence ID" value="NZ_CP011913.1"/>
</dbReference>
<evidence type="ECO:0000313" key="3">
    <source>
        <dbReference type="Proteomes" id="UP000036185"/>
    </source>
</evidence>
<sequence length="118" mass="13223">MTSLADMTPAQRAQCVGMWCDYDASDDENPNLYGSGIIYRDVSDCGELLFAVKDPHLFGEVFTPAVYITPRPDLPRAWTPQGGPVPGEWVHEQDEPGTYAPRNGARTYRRFVTDWEPA</sequence>